<keyword evidence="3 6" id="KW-1133">Transmembrane helix</keyword>
<evidence type="ECO:0000256" key="2">
    <source>
        <dbReference type="ARBA" id="ARBA00022692"/>
    </source>
</evidence>
<dbReference type="Pfam" id="PF01061">
    <property type="entry name" value="ABC2_membrane"/>
    <property type="match status" value="1"/>
</dbReference>
<comment type="subcellular location">
    <subcellularLocation>
        <location evidence="6">Cell membrane</location>
        <topology evidence="6">Multi-pass membrane protein</topology>
    </subcellularLocation>
    <subcellularLocation>
        <location evidence="1">Membrane</location>
        <topology evidence="1">Multi-pass membrane protein</topology>
    </subcellularLocation>
</comment>
<keyword evidence="4 6" id="KW-0472">Membrane</keyword>
<dbReference type="EMBL" id="QLMJ01000016">
    <property type="protein sequence ID" value="RAK30521.1"/>
    <property type="molecule type" value="Genomic_DNA"/>
</dbReference>
<sequence>MIWRLVKTETTLSLRDKVGPLWGVGLPLVLLVVLGNVPSLREPDPALGGLTLFDLYVPVLVLFNLAMLALVAVPTVLAGYRENGVLRRLRTTPIGPARVLAAQLVANLGIAVVATIVFLGTARLAFGVGLPQPGFLVAWILVAAAMLAIGLLITALAPGRPQATAIGTVLYFPLMFFAGLWVPISQMPPTLRDIAHVTPLGAGMQAFEAAYAGGFPAAQPLLVLTAYAVVCAAAAIRFFRWS</sequence>
<dbReference type="PANTHER" id="PTHR43027">
    <property type="entry name" value="DOXORUBICIN RESISTANCE ABC TRANSPORTER PERMEASE PROTEIN DRRC-RELATED"/>
    <property type="match status" value="1"/>
</dbReference>
<evidence type="ECO:0000256" key="3">
    <source>
        <dbReference type="ARBA" id="ARBA00022989"/>
    </source>
</evidence>
<feature type="transmembrane region" description="Helical" evidence="6">
    <location>
        <begin position="21"/>
        <end position="40"/>
    </location>
</feature>
<feature type="transmembrane region" description="Helical" evidence="6">
    <location>
        <begin position="55"/>
        <end position="78"/>
    </location>
</feature>
<dbReference type="GO" id="GO:0046677">
    <property type="term" value="P:response to antibiotic"/>
    <property type="evidence" value="ECO:0007669"/>
    <property type="project" value="UniProtKB-KW"/>
</dbReference>
<gene>
    <name evidence="8" type="ORF">B0I29_116180</name>
</gene>
<dbReference type="PANTHER" id="PTHR43027:SF2">
    <property type="entry name" value="TRANSPORT PERMEASE PROTEIN"/>
    <property type="match status" value="1"/>
</dbReference>
<dbReference type="RefSeq" id="WP_111652569.1">
    <property type="nucleotide sequence ID" value="NZ_JACHWI010000007.1"/>
</dbReference>
<evidence type="ECO:0000256" key="1">
    <source>
        <dbReference type="ARBA" id="ARBA00004141"/>
    </source>
</evidence>
<feature type="transmembrane region" description="Helical" evidence="6">
    <location>
        <begin position="134"/>
        <end position="156"/>
    </location>
</feature>
<dbReference type="PIRSF" id="PIRSF006648">
    <property type="entry name" value="DrrB"/>
    <property type="match status" value="1"/>
</dbReference>
<comment type="similarity">
    <text evidence="6">Belongs to the ABC-2 integral membrane protein family.</text>
</comment>
<keyword evidence="9" id="KW-1185">Reference proteome</keyword>
<accession>A0A327Z4G7</accession>
<dbReference type="AlphaFoldDB" id="A0A327Z4G7"/>
<keyword evidence="5" id="KW-0046">Antibiotic resistance</keyword>
<dbReference type="PROSITE" id="PS51012">
    <property type="entry name" value="ABC_TM2"/>
    <property type="match status" value="1"/>
</dbReference>
<evidence type="ECO:0000259" key="7">
    <source>
        <dbReference type="PROSITE" id="PS51012"/>
    </source>
</evidence>
<keyword evidence="6" id="KW-0813">Transport</keyword>
<reference evidence="8 9" key="1">
    <citation type="submission" date="2018-06" db="EMBL/GenBank/DDBJ databases">
        <title>Genomic Encyclopedia of Type Strains, Phase III (KMG-III): the genomes of soil and plant-associated and newly described type strains.</title>
        <authorList>
            <person name="Whitman W."/>
        </authorList>
    </citation>
    <scope>NUCLEOTIDE SEQUENCE [LARGE SCALE GENOMIC DNA]</scope>
    <source>
        <strain evidence="8 9">CGMCC 4.7090</strain>
    </source>
</reference>
<dbReference type="InterPro" id="IPR052902">
    <property type="entry name" value="ABC-2_transporter"/>
</dbReference>
<organism evidence="8 9">
    <name type="scientific">Actinoplanes lutulentus</name>
    <dbReference type="NCBI Taxonomy" id="1287878"/>
    <lineage>
        <taxon>Bacteria</taxon>
        <taxon>Bacillati</taxon>
        <taxon>Actinomycetota</taxon>
        <taxon>Actinomycetes</taxon>
        <taxon>Micromonosporales</taxon>
        <taxon>Micromonosporaceae</taxon>
        <taxon>Actinoplanes</taxon>
    </lineage>
</organism>
<comment type="caution">
    <text evidence="8">The sequence shown here is derived from an EMBL/GenBank/DDBJ whole genome shotgun (WGS) entry which is preliminary data.</text>
</comment>
<dbReference type="Proteomes" id="UP000249341">
    <property type="component" value="Unassembled WGS sequence"/>
</dbReference>
<dbReference type="InterPro" id="IPR000412">
    <property type="entry name" value="ABC_2_transport"/>
</dbReference>
<dbReference type="InterPro" id="IPR013525">
    <property type="entry name" value="ABC2_TM"/>
</dbReference>
<feature type="transmembrane region" description="Helical" evidence="6">
    <location>
        <begin position="163"/>
        <end position="184"/>
    </location>
</feature>
<feature type="domain" description="ABC transmembrane type-2" evidence="7">
    <location>
        <begin position="18"/>
        <end position="242"/>
    </location>
</feature>
<name>A0A327Z4G7_9ACTN</name>
<evidence type="ECO:0000313" key="9">
    <source>
        <dbReference type="Proteomes" id="UP000249341"/>
    </source>
</evidence>
<evidence type="ECO:0000313" key="8">
    <source>
        <dbReference type="EMBL" id="RAK30521.1"/>
    </source>
</evidence>
<evidence type="ECO:0000256" key="5">
    <source>
        <dbReference type="ARBA" id="ARBA00023251"/>
    </source>
</evidence>
<protein>
    <recommendedName>
        <fullName evidence="6">Transport permease protein</fullName>
    </recommendedName>
</protein>
<feature type="transmembrane region" description="Helical" evidence="6">
    <location>
        <begin position="221"/>
        <end position="239"/>
    </location>
</feature>
<evidence type="ECO:0000256" key="6">
    <source>
        <dbReference type="RuleBase" id="RU361157"/>
    </source>
</evidence>
<keyword evidence="2 6" id="KW-0812">Transmembrane</keyword>
<dbReference type="GO" id="GO:0140359">
    <property type="term" value="F:ABC-type transporter activity"/>
    <property type="evidence" value="ECO:0007669"/>
    <property type="project" value="InterPro"/>
</dbReference>
<evidence type="ECO:0000256" key="4">
    <source>
        <dbReference type="ARBA" id="ARBA00023136"/>
    </source>
</evidence>
<feature type="transmembrane region" description="Helical" evidence="6">
    <location>
        <begin position="99"/>
        <end position="122"/>
    </location>
</feature>
<dbReference type="OrthoDB" id="3217868at2"/>
<dbReference type="GO" id="GO:0043190">
    <property type="term" value="C:ATP-binding cassette (ABC) transporter complex"/>
    <property type="evidence" value="ECO:0007669"/>
    <property type="project" value="InterPro"/>
</dbReference>
<dbReference type="InterPro" id="IPR047817">
    <property type="entry name" value="ABC2_TM_bact-type"/>
</dbReference>
<proteinExistence type="inferred from homology"/>
<keyword evidence="6" id="KW-1003">Cell membrane</keyword>